<dbReference type="PANTHER" id="PTHR33112">
    <property type="entry name" value="DOMAIN PROTEIN, PUTATIVE-RELATED"/>
    <property type="match status" value="1"/>
</dbReference>
<evidence type="ECO:0000313" key="3">
    <source>
        <dbReference type="Proteomes" id="UP001265746"/>
    </source>
</evidence>
<accession>A0AAD9SQ57</accession>
<evidence type="ECO:0000313" key="2">
    <source>
        <dbReference type="EMBL" id="KAK2613145.1"/>
    </source>
</evidence>
<dbReference type="AlphaFoldDB" id="A0AAD9SQ57"/>
<sequence>MIVLDVDSRRRVSKPDKCEYIALSYVWGTQAAVSESFSKVVEDSFVVTKKLGYKYLWVDRYCINQNDDTNKHEQIRAMHLIYGNAVLTLIAAAGKNSDYGLPGVGSRERAEQNSLSIGNKLYIRTFPHASQTFKASKWATRGWTFQEGLLSKRRLIFTDY</sequence>
<keyword evidence="3" id="KW-1185">Reference proteome</keyword>
<reference evidence="2" key="1">
    <citation type="submission" date="2023-06" db="EMBL/GenBank/DDBJ databases">
        <authorList>
            <person name="Noh H."/>
        </authorList>
    </citation>
    <scope>NUCLEOTIDE SEQUENCE</scope>
    <source>
        <strain evidence="2">DUCC20226</strain>
    </source>
</reference>
<dbReference type="Pfam" id="PF06985">
    <property type="entry name" value="HET"/>
    <property type="match status" value="1"/>
</dbReference>
<dbReference type="InterPro" id="IPR010730">
    <property type="entry name" value="HET"/>
</dbReference>
<name>A0AAD9SQ57_PHOAM</name>
<evidence type="ECO:0000259" key="1">
    <source>
        <dbReference type="Pfam" id="PF06985"/>
    </source>
</evidence>
<protein>
    <recommendedName>
        <fullName evidence="1">Heterokaryon incompatibility domain-containing protein</fullName>
    </recommendedName>
</protein>
<organism evidence="2 3">
    <name type="scientific">Phomopsis amygdali</name>
    <name type="common">Fusicoccum amygdali</name>
    <dbReference type="NCBI Taxonomy" id="1214568"/>
    <lineage>
        <taxon>Eukaryota</taxon>
        <taxon>Fungi</taxon>
        <taxon>Dikarya</taxon>
        <taxon>Ascomycota</taxon>
        <taxon>Pezizomycotina</taxon>
        <taxon>Sordariomycetes</taxon>
        <taxon>Sordariomycetidae</taxon>
        <taxon>Diaporthales</taxon>
        <taxon>Diaporthaceae</taxon>
        <taxon>Diaporthe</taxon>
    </lineage>
</organism>
<feature type="domain" description="Heterokaryon incompatibility" evidence="1">
    <location>
        <begin position="20"/>
        <end position="147"/>
    </location>
</feature>
<proteinExistence type="predicted"/>
<dbReference type="PANTHER" id="PTHR33112:SF1">
    <property type="entry name" value="HETEROKARYON INCOMPATIBILITY DOMAIN-CONTAINING PROTEIN"/>
    <property type="match status" value="1"/>
</dbReference>
<comment type="caution">
    <text evidence="2">The sequence shown here is derived from an EMBL/GenBank/DDBJ whole genome shotgun (WGS) entry which is preliminary data.</text>
</comment>
<dbReference type="Proteomes" id="UP001265746">
    <property type="component" value="Unassembled WGS sequence"/>
</dbReference>
<gene>
    <name evidence="2" type="ORF">N8I77_000072</name>
</gene>
<dbReference type="EMBL" id="JAUJFL010000001">
    <property type="protein sequence ID" value="KAK2613145.1"/>
    <property type="molecule type" value="Genomic_DNA"/>
</dbReference>